<sequence>MDKAVAAVLDAGGEEEAVVARLGTMAIGELPCGIAVDMSRIAAPPLSLLPSSSAARTIQPLSPPSSVVASQPSAALLPTTAIVVAPSCAVAIFFLCPSATIATSLGDFFFLLHSSASAAFFLFSLSRLSQPWPHSRVAAVASRSNHAPSCLSKKGPLPLFPGRRTTPLVDPSPWHPW</sequence>
<evidence type="ECO:0000256" key="1">
    <source>
        <dbReference type="SAM" id="Phobius"/>
    </source>
</evidence>
<organism evidence="2 3">
    <name type="scientific">Ensete ventricosum</name>
    <name type="common">Abyssinian banana</name>
    <name type="synonym">Musa ensete</name>
    <dbReference type="NCBI Taxonomy" id="4639"/>
    <lineage>
        <taxon>Eukaryota</taxon>
        <taxon>Viridiplantae</taxon>
        <taxon>Streptophyta</taxon>
        <taxon>Embryophyta</taxon>
        <taxon>Tracheophyta</taxon>
        <taxon>Spermatophyta</taxon>
        <taxon>Magnoliopsida</taxon>
        <taxon>Liliopsida</taxon>
        <taxon>Zingiberales</taxon>
        <taxon>Musaceae</taxon>
        <taxon>Ensete</taxon>
    </lineage>
</organism>
<dbReference type="EMBL" id="AMZH03018477">
    <property type="protein sequence ID" value="RRT41574.1"/>
    <property type="molecule type" value="Genomic_DNA"/>
</dbReference>
<gene>
    <name evidence="2" type="ORF">B296_00020187</name>
</gene>
<dbReference type="Proteomes" id="UP000287651">
    <property type="component" value="Unassembled WGS sequence"/>
</dbReference>
<keyword evidence="1" id="KW-1133">Transmembrane helix</keyword>
<feature type="transmembrane region" description="Helical" evidence="1">
    <location>
        <begin position="75"/>
        <end position="96"/>
    </location>
</feature>
<accession>A0A426XQ19</accession>
<name>A0A426XQ19_ENSVE</name>
<feature type="transmembrane region" description="Helical" evidence="1">
    <location>
        <begin position="108"/>
        <end position="126"/>
    </location>
</feature>
<evidence type="ECO:0000313" key="2">
    <source>
        <dbReference type="EMBL" id="RRT41574.1"/>
    </source>
</evidence>
<reference evidence="2 3" key="1">
    <citation type="journal article" date="2014" name="Agronomy (Basel)">
        <title>A Draft Genome Sequence for Ensete ventricosum, the Drought-Tolerant Tree Against Hunger.</title>
        <authorList>
            <person name="Harrison J."/>
            <person name="Moore K.A."/>
            <person name="Paszkiewicz K."/>
            <person name="Jones T."/>
            <person name="Grant M."/>
            <person name="Ambacheew D."/>
            <person name="Muzemil S."/>
            <person name="Studholme D.J."/>
        </authorList>
    </citation>
    <scope>NUCLEOTIDE SEQUENCE [LARGE SCALE GENOMIC DNA]</scope>
</reference>
<keyword evidence="1" id="KW-0812">Transmembrane</keyword>
<protein>
    <submittedName>
        <fullName evidence="2">Uncharacterized protein</fullName>
    </submittedName>
</protein>
<evidence type="ECO:0000313" key="3">
    <source>
        <dbReference type="Proteomes" id="UP000287651"/>
    </source>
</evidence>
<dbReference type="AlphaFoldDB" id="A0A426XQ19"/>
<comment type="caution">
    <text evidence="2">The sequence shown here is derived from an EMBL/GenBank/DDBJ whole genome shotgun (WGS) entry which is preliminary data.</text>
</comment>
<proteinExistence type="predicted"/>
<keyword evidence="1" id="KW-0472">Membrane</keyword>